<proteinExistence type="predicted"/>
<gene>
    <name evidence="2" type="ORF">RRG08_008471</name>
</gene>
<accession>A0AAE0Z9Q2</accession>
<feature type="compositionally biased region" description="Acidic residues" evidence="1">
    <location>
        <begin position="79"/>
        <end position="162"/>
    </location>
</feature>
<organism evidence="2 3">
    <name type="scientific">Elysia crispata</name>
    <name type="common">lettuce slug</name>
    <dbReference type="NCBI Taxonomy" id="231223"/>
    <lineage>
        <taxon>Eukaryota</taxon>
        <taxon>Metazoa</taxon>
        <taxon>Spiralia</taxon>
        <taxon>Lophotrochozoa</taxon>
        <taxon>Mollusca</taxon>
        <taxon>Gastropoda</taxon>
        <taxon>Heterobranchia</taxon>
        <taxon>Euthyneura</taxon>
        <taxon>Panpulmonata</taxon>
        <taxon>Sacoglossa</taxon>
        <taxon>Placobranchoidea</taxon>
        <taxon>Plakobranchidae</taxon>
        <taxon>Elysia</taxon>
    </lineage>
</organism>
<protein>
    <submittedName>
        <fullName evidence="2">Uncharacterized protein</fullName>
    </submittedName>
</protein>
<evidence type="ECO:0000256" key="1">
    <source>
        <dbReference type="SAM" id="MobiDB-lite"/>
    </source>
</evidence>
<feature type="region of interest" description="Disordered" evidence="1">
    <location>
        <begin position="55"/>
        <end position="166"/>
    </location>
</feature>
<evidence type="ECO:0000313" key="3">
    <source>
        <dbReference type="Proteomes" id="UP001283361"/>
    </source>
</evidence>
<sequence length="278" mass="31504">MGANQSCKLQLRPFLGVPRRFSPRPDSQSNVFVIANEPAELARFITGLRVSALARREQDNGGRMHRPQIPRCKEIGKDNDDDYFAYDDEEEDVDYSDDEEEDVDFSDDEEEDVDFSDDEEEDVDYSDDDEEDVDYSDNEEEDVDYSDDEEEDVDDSDDEDGDGGGVVDAVTEVVMSFIDGDSEPLGNSQKAIRSLHMGGGKLYFSNHFSKLLQIPHLLTRMTEVSIRIDSKTSRVESYGEYTAEIWSADNGNSRSTLRDPKRNFSGKRISVRVKALVK</sequence>
<dbReference type="Proteomes" id="UP001283361">
    <property type="component" value="Unassembled WGS sequence"/>
</dbReference>
<dbReference type="EMBL" id="JAWDGP010004422">
    <property type="protein sequence ID" value="KAK3764591.1"/>
    <property type="molecule type" value="Genomic_DNA"/>
</dbReference>
<evidence type="ECO:0000313" key="2">
    <source>
        <dbReference type="EMBL" id="KAK3764591.1"/>
    </source>
</evidence>
<dbReference type="AlphaFoldDB" id="A0AAE0Z9Q2"/>
<name>A0AAE0Z9Q2_9GAST</name>
<comment type="caution">
    <text evidence="2">The sequence shown here is derived from an EMBL/GenBank/DDBJ whole genome shotgun (WGS) entry which is preliminary data.</text>
</comment>
<keyword evidence="3" id="KW-1185">Reference proteome</keyword>
<reference evidence="2" key="1">
    <citation type="journal article" date="2023" name="G3 (Bethesda)">
        <title>A reference genome for the long-term kleptoplast-retaining sea slug Elysia crispata morphotype clarki.</title>
        <authorList>
            <person name="Eastman K.E."/>
            <person name="Pendleton A.L."/>
            <person name="Shaikh M.A."/>
            <person name="Suttiyut T."/>
            <person name="Ogas R."/>
            <person name="Tomko P."/>
            <person name="Gavelis G."/>
            <person name="Widhalm J.R."/>
            <person name="Wisecaver J.H."/>
        </authorList>
    </citation>
    <scope>NUCLEOTIDE SEQUENCE</scope>
    <source>
        <strain evidence="2">ECLA1</strain>
    </source>
</reference>